<accession>A0A9N8EI17</accession>
<feature type="compositionally biased region" description="Basic residues" evidence="1">
    <location>
        <begin position="393"/>
        <end position="409"/>
    </location>
</feature>
<feature type="region of interest" description="Disordered" evidence="1">
    <location>
        <begin position="378"/>
        <end position="443"/>
    </location>
</feature>
<feature type="compositionally biased region" description="Low complexity" evidence="1">
    <location>
        <begin position="500"/>
        <end position="515"/>
    </location>
</feature>
<feature type="compositionally biased region" description="Acidic residues" evidence="1">
    <location>
        <begin position="756"/>
        <end position="780"/>
    </location>
</feature>
<dbReference type="Proteomes" id="UP001153069">
    <property type="component" value="Unassembled WGS sequence"/>
</dbReference>
<feature type="compositionally biased region" description="Acidic residues" evidence="1">
    <location>
        <begin position="799"/>
        <end position="824"/>
    </location>
</feature>
<dbReference type="SMART" id="SM00271">
    <property type="entry name" value="DnaJ"/>
    <property type="match status" value="1"/>
</dbReference>
<feature type="compositionally biased region" description="Polar residues" evidence="1">
    <location>
        <begin position="714"/>
        <end position="723"/>
    </location>
</feature>
<feature type="region of interest" description="Disordered" evidence="1">
    <location>
        <begin position="751"/>
        <end position="867"/>
    </location>
</feature>
<feature type="region of interest" description="Disordered" evidence="1">
    <location>
        <begin position="659"/>
        <end position="730"/>
    </location>
</feature>
<feature type="compositionally biased region" description="Basic and acidic residues" evidence="1">
    <location>
        <begin position="80"/>
        <end position="94"/>
    </location>
</feature>
<name>A0A9N8EI17_9STRA</name>
<feature type="domain" description="J" evidence="2">
    <location>
        <begin position="1080"/>
        <end position="1134"/>
    </location>
</feature>
<feature type="region of interest" description="Disordered" evidence="1">
    <location>
        <begin position="500"/>
        <end position="567"/>
    </location>
</feature>
<dbReference type="CDD" id="cd06257">
    <property type="entry name" value="DnaJ"/>
    <property type="match status" value="1"/>
</dbReference>
<feature type="region of interest" description="Disordered" evidence="1">
    <location>
        <begin position="993"/>
        <end position="1014"/>
    </location>
</feature>
<dbReference type="AlphaFoldDB" id="A0A9N8EI17"/>
<dbReference type="EMBL" id="CAICTM010001131">
    <property type="protein sequence ID" value="CAB9520770.1"/>
    <property type="molecule type" value="Genomic_DNA"/>
</dbReference>
<feature type="compositionally biased region" description="Polar residues" evidence="1">
    <location>
        <begin position="659"/>
        <end position="675"/>
    </location>
</feature>
<evidence type="ECO:0000256" key="1">
    <source>
        <dbReference type="SAM" id="MobiDB-lite"/>
    </source>
</evidence>
<comment type="caution">
    <text evidence="3">The sequence shown here is derived from an EMBL/GenBank/DDBJ whole genome shotgun (WGS) entry which is preliminary data.</text>
</comment>
<organism evidence="3 4">
    <name type="scientific">Seminavis robusta</name>
    <dbReference type="NCBI Taxonomy" id="568900"/>
    <lineage>
        <taxon>Eukaryota</taxon>
        <taxon>Sar</taxon>
        <taxon>Stramenopiles</taxon>
        <taxon>Ochrophyta</taxon>
        <taxon>Bacillariophyta</taxon>
        <taxon>Bacillariophyceae</taxon>
        <taxon>Bacillariophycidae</taxon>
        <taxon>Naviculales</taxon>
        <taxon>Naviculaceae</taxon>
        <taxon>Seminavis</taxon>
    </lineage>
</organism>
<feature type="compositionally biased region" description="Low complexity" evidence="1">
    <location>
        <begin position="95"/>
        <end position="108"/>
    </location>
</feature>
<proteinExistence type="predicted"/>
<sequence length="1134" mass="127968">MKDDIIGSLQQAAPFPYRLMDFRQEQQQADEMEDDNGDDDRFVDLTNCNDSTSDTVGAGGGVEDKAGGDEVPIGVDVCVDIEKIHSEEEQEKQQRNSTTSNNNKNSSRADGSGVIGNRKQRRRNVPNQQQHHQKKKMNKATNSKENHSTNTGTSNGRKRMRQESKHNQSTKPSSTINSTATNTGSSKNETNKKKRRRRKTTKCQTNQQKNHLEKIQKPMEKVKVGINPVDQFADAEEEGDWCKYSQLLHQSNTQQQQQKQKQRTSTQTELHSNTKNHKHPAASKGKRCTGKSSLRQQKPTQPQKHSNQTDMSQQQNQDAMDPVGVDISVDVVDMYLQVDGDYQDCLEQNEHGQDHIHKGRMGEGCADSVLLQQSIMQQKLQQTSTKEYMHSNTKNHKRLTAPKRERSRSKSSSQDKLTQPQKQSLSNQTDTSRPENQDTMEPVGVDISVDVVDMYLQADEDHQDNRDGGNDHGLEQNERGQDYIHKGRIGEGFSDSLLLQQSSTQQQQTSEQAALHSNTKNHNQATASKQKRSRAKSSVQDKPPQPQKQSNQRDTPRQENHDIMEPVGVDISVDVVDMYLQADEDHQDNGQDHNYARKTAEGGHVLSQAESSPLCTNNSTEEQLKQQQQLIQKLKEDLQREKEESHKKDDTLKRYETLLNSQSRNQGECSNNNNETHYDSTKDRPHDIGDQEDRKVAATTQPFHGGQKKPHPNNGRQFASLPSCNKKGGDEWVSWRKAGVSDNVSHSVDGVVELLGTDEESCSDEDLFAQSEDEQDEEELRQEQGENEPTNLSAANPIDVDDNQDDDSDEDLFAGSDDDEEDEQMGTTTANVLTQQSSGDDENESSSSSREIRNGTIPPKECVSPSARKISVCEDVEPTTKNVLYGDSSEANTTIEPITNRPAWNKSVAKSEVAKPKEAEDQRGAVHVGLEEAAEDNPGASSRPNFIVIDDDDSDDEVEVLFTQEARISGRKEGGVKRQGFAVSNSDIGKEPYMYVKRPVPPNKRNPSENMFRGDRDFSFRLSTETAQEMQERLLRDCVTRMKSIGEKDPSRIANERPLFIGVPISDIFRQHPDHWKWKDPWARLGLPRHSAAHLVKSHYRKLVLLYHPDKARYRDSTQRFHAITEAYRKLTAK</sequence>
<keyword evidence="4" id="KW-1185">Reference proteome</keyword>
<feature type="compositionally biased region" description="Low complexity" evidence="1">
    <location>
        <begin position="250"/>
        <end position="268"/>
    </location>
</feature>
<feature type="region of interest" description="Disordered" evidence="1">
    <location>
        <begin position="250"/>
        <end position="318"/>
    </location>
</feature>
<feature type="compositionally biased region" description="Polar residues" evidence="1">
    <location>
        <begin position="414"/>
        <end position="431"/>
    </location>
</feature>
<evidence type="ECO:0000313" key="4">
    <source>
        <dbReference type="Proteomes" id="UP001153069"/>
    </source>
</evidence>
<feature type="compositionally biased region" description="Basic and acidic residues" evidence="1">
    <location>
        <begin position="676"/>
        <end position="696"/>
    </location>
</feature>
<protein>
    <recommendedName>
        <fullName evidence="2">J domain-containing protein</fullName>
    </recommendedName>
</protein>
<dbReference type="PROSITE" id="PS50076">
    <property type="entry name" value="DNAJ_2"/>
    <property type="match status" value="1"/>
</dbReference>
<feature type="compositionally biased region" description="Polar residues" evidence="1">
    <location>
        <begin position="290"/>
        <end position="318"/>
    </location>
</feature>
<dbReference type="InterPro" id="IPR001623">
    <property type="entry name" value="DnaJ_domain"/>
</dbReference>
<reference evidence="3" key="1">
    <citation type="submission" date="2020-06" db="EMBL/GenBank/DDBJ databases">
        <authorList>
            <consortium name="Plant Systems Biology data submission"/>
        </authorList>
    </citation>
    <scope>NUCLEOTIDE SEQUENCE</scope>
    <source>
        <strain evidence="3">D6</strain>
    </source>
</reference>
<feature type="compositionally biased region" description="Basic and acidic residues" evidence="1">
    <location>
        <begin position="210"/>
        <end position="222"/>
    </location>
</feature>
<gene>
    <name evidence="3" type="ORF">SEMRO_1133_G244800.1</name>
</gene>
<feature type="compositionally biased region" description="Basic residues" evidence="1">
    <location>
        <begin position="192"/>
        <end position="201"/>
    </location>
</feature>
<evidence type="ECO:0000259" key="2">
    <source>
        <dbReference type="PROSITE" id="PS50076"/>
    </source>
</evidence>
<dbReference type="Pfam" id="PF00226">
    <property type="entry name" value="DnaJ"/>
    <property type="match status" value="1"/>
</dbReference>
<feature type="compositionally biased region" description="Polar residues" evidence="1">
    <location>
        <begin position="516"/>
        <end position="526"/>
    </location>
</feature>
<evidence type="ECO:0000313" key="3">
    <source>
        <dbReference type="EMBL" id="CAB9520770.1"/>
    </source>
</evidence>
<feature type="compositionally biased region" description="Polar residues" evidence="1">
    <location>
        <begin position="46"/>
        <end position="55"/>
    </location>
</feature>
<dbReference type="OrthoDB" id="203484at2759"/>
<dbReference type="SUPFAM" id="SSF46565">
    <property type="entry name" value="Chaperone J-domain"/>
    <property type="match status" value="1"/>
</dbReference>
<feature type="compositionally biased region" description="Polar residues" evidence="1">
    <location>
        <begin position="167"/>
        <end position="186"/>
    </location>
</feature>
<dbReference type="Gene3D" id="1.10.287.110">
    <property type="entry name" value="DnaJ domain"/>
    <property type="match status" value="1"/>
</dbReference>
<feature type="compositionally biased region" description="Polar residues" evidence="1">
    <location>
        <begin position="608"/>
        <end position="620"/>
    </location>
</feature>
<feature type="compositionally biased region" description="Basic residues" evidence="1">
    <location>
        <begin position="274"/>
        <end position="289"/>
    </location>
</feature>
<feature type="compositionally biased region" description="Basic and acidic residues" evidence="1">
    <location>
        <begin position="554"/>
        <end position="564"/>
    </location>
</feature>
<feature type="compositionally biased region" description="Acidic residues" evidence="1">
    <location>
        <begin position="28"/>
        <end position="38"/>
    </location>
</feature>
<feature type="compositionally biased region" description="Polar residues" evidence="1">
    <location>
        <begin position="825"/>
        <end position="836"/>
    </location>
</feature>
<feature type="region of interest" description="Disordered" evidence="1">
    <location>
        <begin position="607"/>
        <end position="632"/>
    </location>
</feature>
<dbReference type="InterPro" id="IPR036869">
    <property type="entry name" value="J_dom_sf"/>
</dbReference>
<feature type="region of interest" description="Disordered" evidence="1">
    <location>
        <begin position="24"/>
        <end position="222"/>
    </location>
</feature>
<feature type="compositionally biased region" description="Polar residues" evidence="1">
    <location>
        <begin position="383"/>
        <end position="392"/>
    </location>
</feature>